<dbReference type="Proteomes" id="UP000234323">
    <property type="component" value="Unassembled WGS sequence"/>
</dbReference>
<sequence>MFNDIADVQAKLGRLQSTPTVILHDHLPNQLLTIKWNDEIPRNDSTSALHSKDLKWRIRCSTLTLPTLDILNRNYPLLIKDRTNCLFCDANVETNEHLWTCKDLKERIRTCFVILGNRLIELLTAKADKLSLVIEDSVKYSKTFRWAYRDEDIHPVAHLLLKSYITTDLVGTFRSHFNTLKTIREKRKDWSLDKKAFTNYRKNHGPNTDNLGVSHTNGSHNNRDREYGYISPFNDFHRSIRQYKYSRIFIAFSSSFTTTFKILNHKTLPSPLIPYHKSLPSPLIPYHKTLPSPLIPYHKILPSLLIPYHKLLPSSLNIMKLNLLLAILLLLVAISQAVPIRTIEKRDEDCGSIGDIGKRHEGQSCRGEGH</sequence>
<reference evidence="2 3" key="1">
    <citation type="submission" date="2015-10" db="EMBL/GenBank/DDBJ databases">
        <title>Genome analyses suggest a sexual origin of heterokaryosis in a supposedly ancient asexual fungus.</title>
        <authorList>
            <person name="Ropars J."/>
            <person name="Sedzielewska K."/>
            <person name="Noel J."/>
            <person name="Charron P."/>
            <person name="Farinelli L."/>
            <person name="Marton T."/>
            <person name="Kruger M."/>
            <person name="Pelin A."/>
            <person name="Brachmann A."/>
            <person name="Corradi N."/>
        </authorList>
    </citation>
    <scope>NUCLEOTIDE SEQUENCE [LARGE SCALE GENOMIC DNA]</scope>
    <source>
        <strain evidence="2 3">A4</strain>
    </source>
</reference>
<name>A0A2I1GTB0_9GLOM</name>
<protein>
    <submittedName>
        <fullName evidence="2">Uncharacterized protein</fullName>
    </submittedName>
</protein>
<keyword evidence="3" id="KW-1185">Reference proteome</keyword>
<dbReference type="EMBL" id="LLXI01000795">
    <property type="protein sequence ID" value="PKY49881.1"/>
    <property type="molecule type" value="Genomic_DNA"/>
</dbReference>
<evidence type="ECO:0000313" key="3">
    <source>
        <dbReference type="Proteomes" id="UP000234323"/>
    </source>
</evidence>
<evidence type="ECO:0000313" key="2">
    <source>
        <dbReference type="EMBL" id="PKY49881.1"/>
    </source>
</evidence>
<feature type="region of interest" description="Disordered" evidence="1">
    <location>
        <begin position="351"/>
        <end position="370"/>
    </location>
</feature>
<gene>
    <name evidence="2" type="ORF">RhiirA4_545563</name>
</gene>
<feature type="compositionally biased region" description="Basic and acidic residues" evidence="1">
    <location>
        <begin position="356"/>
        <end position="370"/>
    </location>
</feature>
<comment type="caution">
    <text evidence="2">The sequence shown here is derived from an EMBL/GenBank/DDBJ whole genome shotgun (WGS) entry which is preliminary data.</text>
</comment>
<organism evidence="2 3">
    <name type="scientific">Rhizophagus irregularis</name>
    <dbReference type="NCBI Taxonomy" id="588596"/>
    <lineage>
        <taxon>Eukaryota</taxon>
        <taxon>Fungi</taxon>
        <taxon>Fungi incertae sedis</taxon>
        <taxon>Mucoromycota</taxon>
        <taxon>Glomeromycotina</taxon>
        <taxon>Glomeromycetes</taxon>
        <taxon>Glomerales</taxon>
        <taxon>Glomeraceae</taxon>
        <taxon>Rhizophagus</taxon>
    </lineage>
</organism>
<proteinExistence type="predicted"/>
<dbReference type="AlphaFoldDB" id="A0A2I1GTB0"/>
<dbReference type="VEuPathDB" id="FungiDB:RhiirA1_459506"/>
<evidence type="ECO:0000256" key="1">
    <source>
        <dbReference type="SAM" id="MobiDB-lite"/>
    </source>
</evidence>
<accession>A0A2I1GTB0</accession>